<dbReference type="InterPro" id="IPR007111">
    <property type="entry name" value="NACHT_NTPase"/>
</dbReference>
<keyword evidence="4" id="KW-1185">Reference proteome</keyword>
<feature type="domain" description="NACHT" evidence="2">
    <location>
        <begin position="327"/>
        <end position="479"/>
    </location>
</feature>
<dbReference type="AlphaFoldDB" id="A0AAD4LA37"/>
<dbReference type="InterPro" id="IPR056884">
    <property type="entry name" value="NPHP3-like_N"/>
</dbReference>
<comment type="caution">
    <text evidence="3">The sequence shown here is derived from an EMBL/GenBank/DDBJ whole genome shotgun (WGS) entry which is preliminary data.</text>
</comment>
<evidence type="ECO:0000256" key="1">
    <source>
        <dbReference type="ARBA" id="ARBA00022737"/>
    </source>
</evidence>
<dbReference type="SUPFAM" id="SSF52540">
    <property type="entry name" value="P-loop containing nucleoside triphosphate hydrolases"/>
    <property type="match status" value="1"/>
</dbReference>
<dbReference type="PROSITE" id="PS50837">
    <property type="entry name" value="NACHT"/>
    <property type="match status" value="1"/>
</dbReference>
<dbReference type="EMBL" id="JAKELL010000089">
    <property type="protein sequence ID" value="KAH8983356.1"/>
    <property type="molecule type" value="Genomic_DNA"/>
</dbReference>
<proteinExistence type="predicted"/>
<keyword evidence="1" id="KW-0677">Repeat</keyword>
<dbReference type="Pfam" id="PF17109">
    <property type="entry name" value="Goodbye"/>
    <property type="match status" value="1"/>
</dbReference>
<evidence type="ECO:0000259" key="2">
    <source>
        <dbReference type="PROSITE" id="PS50837"/>
    </source>
</evidence>
<dbReference type="Gene3D" id="3.40.50.300">
    <property type="entry name" value="P-loop containing nucleotide triphosphate hydrolases"/>
    <property type="match status" value="1"/>
</dbReference>
<sequence>MSHVPSTSTSSANFEIIFMAALEAYKKQTKRDIASHPLAAQLQSCDSPSAILTVLRTQVQTFDRSQTADERWTKWLDPTVNVLYAFSVALGNGVGLIFPPSNAIFAGIGVLLQAVKDVRASQNAVVDLFGRLEYFFKRLEKYIEVRPTAAMTDIIVKIMVEVLSILGIMTKEIGQGRTKKYLKKLIGRKEVEDALQRLDALTQEEARMAAAETLAISRGIDDKVKDVGEKVEGVNEKVRTIDNKVQNVDHKVGSVIQGVKDTGVAVQQVANQVTDLNRNELRKDLRKWVAPPDPSVNYNTASGAHHEGTAAWCTKGTTLAEWKTSGSLLWIHGKPGSGKSILSSVIVRDIKSMSSTGSAFLAYFYFDFKDTTKQDLRALLSSLLVQLSDQSDIFCDAFSSLYSAYKRGSEQPTVDSLAQCLEDMLTMTGQVPVYLIMDALDESPNDSGIPSSRENVLELVKELVDLHYPHVHLCITSRPEFDIRTTLESLATQQVSLHDERGQKQDINDYVTFVVRSDRRMKRWREDDRDVVIKNLTEKADGM</sequence>
<dbReference type="Proteomes" id="UP001201163">
    <property type="component" value="Unassembled WGS sequence"/>
</dbReference>
<dbReference type="Pfam" id="PF24883">
    <property type="entry name" value="NPHP3_N"/>
    <property type="match status" value="1"/>
</dbReference>
<dbReference type="InterPro" id="IPR027417">
    <property type="entry name" value="P-loop_NTPase"/>
</dbReference>
<organism evidence="3 4">
    <name type="scientific">Lactarius akahatsu</name>
    <dbReference type="NCBI Taxonomy" id="416441"/>
    <lineage>
        <taxon>Eukaryota</taxon>
        <taxon>Fungi</taxon>
        <taxon>Dikarya</taxon>
        <taxon>Basidiomycota</taxon>
        <taxon>Agaricomycotina</taxon>
        <taxon>Agaricomycetes</taxon>
        <taxon>Russulales</taxon>
        <taxon>Russulaceae</taxon>
        <taxon>Lactarius</taxon>
    </lineage>
</organism>
<name>A0AAD4LA37_9AGAM</name>
<gene>
    <name evidence="3" type="ORF">EDB92DRAFT_1578578</name>
</gene>
<dbReference type="InterPro" id="IPR031350">
    <property type="entry name" value="Goodbye_dom"/>
</dbReference>
<accession>A0AAD4LA37</accession>
<reference evidence="3" key="1">
    <citation type="submission" date="2022-01" db="EMBL/GenBank/DDBJ databases">
        <title>Comparative genomics reveals a dynamic genome evolution in the ectomycorrhizal milk-cap (Lactarius) mushrooms.</title>
        <authorList>
            <consortium name="DOE Joint Genome Institute"/>
            <person name="Lebreton A."/>
            <person name="Tang N."/>
            <person name="Kuo A."/>
            <person name="LaButti K."/>
            <person name="Drula E."/>
            <person name="Barry K."/>
            <person name="Clum A."/>
            <person name="Lipzen A."/>
            <person name="Mousain D."/>
            <person name="Ng V."/>
            <person name="Wang R."/>
            <person name="Wang X."/>
            <person name="Dai Y."/>
            <person name="Henrissat B."/>
            <person name="Grigoriev I.V."/>
            <person name="Guerin-Laguette A."/>
            <person name="Yu F."/>
            <person name="Martin F.M."/>
        </authorList>
    </citation>
    <scope>NUCLEOTIDE SEQUENCE</scope>
    <source>
        <strain evidence="3">QP</strain>
    </source>
</reference>
<dbReference type="PANTHER" id="PTHR10039">
    <property type="entry name" value="AMELOGENIN"/>
    <property type="match status" value="1"/>
</dbReference>
<protein>
    <recommendedName>
        <fullName evidence="2">NACHT domain-containing protein</fullName>
    </recommendedName>
</protein>
<evidence type="ECO:0000313" key="4">
    <source>
        <dbReference type="Proteomes" id="UP001201163"/>
    </source>
</evidence>
<evidence type="ECO:0000313" key="3">
    <source>
        <dbReference type="EMBL" id="KAH8983356.1"/>
    </source>
</evidence>